<dbReference type="AlphaFoldDB" id="A0A0C3RRI1"/>
<evidence type="ECO:0000256" key="1">
    <source>
        <dbReference type="SAM" id="Coils"/>
    </source>
</evidence>
<evidence type="ECO:0000313" key="5">
    <source>
        <dbReference type="Proteomes" id="UP000053257"/>
    </source>
</evidence>
<protein>
    <submittedName>
        <fullName evidence="4">Uncharacterized protein</fullName>
    </submittedName>
</protein>
<evidence type="ECO:0000256" key="2">
    <source>
        <dbReference type="SAM" id="MobiDB-lite"/>
    </source>
</evidence>
<keyword evidence="5" id="KW-1185">Reference proteome</keyword>
<organism evidence="4 5">
    <name type="scientific">Phlebiopsis gigantea (strain 11061_1 CR5-6)</name>
    <name type="common">White-rot fungus</name>
    <name type="synonym">Peniophora gigantea</name>
    <dbReference type="NCBI Taxonomy" id="745531"/>
    <lineage>
        <taxon>Eukaryota</taxon>
        <taxon>Fungi</taxon>
        <taxon>Dikarya</taxon>
        <taxon>Basidiomycota</taxon>
        <taxon>Agaricomycotina</taxon>
        <taxon>Agaricomycetes</taxon>
        <taxon>Polyporales</taxon>
        <taxon>Phanerochaetaceae</taxon>
        <taxon>Phlebiopsis</taxon>
    </lineage>
</organism>
<feature type="chain" id="PRO_5002169583" evidence="3">
    <location>
        <begin position="27"/>
        <end position="348"/>
    </location>
</feature>
<feature type="coiled-coil region" evidence="1">
    <location>
        <begin position="157"/>
        <end position="191"/>
    </location>
</feature>
<reference evidence="4 5" key="1">
    <citation type="journal article" date="2014" name="PLoS Genet.">
        <title>Analysis of the Phlebiopsis gigantea genome, transcriptome and secretome provides insight into its pioneer colonization strategies of wood.</title>
        <authorList>
            <person name="Hori C."/>
            <person name="Ishida T."/>
            <person name="Igarashi K."/>
            <person name="Samejima M."/>
            <person name="Suzuki H."/>
            <person name="Master E."/>
            <person name="Ferreira P."/>
            <person name="Ruiz-Duenas F.J."/>
            <person name="Held B."/>
            <person name="Canessa P."/>
            <person name="Larrondo L.F."/>
            <person name="Schmoll M."/>
            <person name="Druzhinina I.S."/>
            <person name="Kubicek C.P."/>
            <person name="Gaskell J.A."/>
            <person name="Kersten P."/>
            <person name="St John F."/>
            <person name="Glasner J."/>
            <person name="Sabat G."/>
            <person name="Splinter BonDurant S."/>
            <person name="Syed K."/>
            <person name="Yadav J."/>
            <person name="Mgbeahuruike A.C."/>
            <person name="Kovalchuk A."/>
            <person name="Asiegbu F.O."/>
            <person name="Lackner G."/>
            <person name="Hoffmeister D."/>
            <person name="Rencoret J."/>
            <person name="Gutierrez A."/>
            <person name="Sun H."/>
            <person name="Lindquist E."/>
            <person name="Barry K."/>
            <person name="Riley R."/>
            <person name="Grigoriev I.V."/>
            <person name="Henrissat B."/>
            <person name="Kues U."/>
            <person name="Berka R.M."/>
            <person name="Martinez A.T."/>
            <person name="Covert S.F."/>
            <person name="Blanchette R.A."/>
            <person name="Cullen D."/>
        </authorList>
    </citation>
    <scope>NUCLEOTIDE SEQUENCE [LARGE SCALE GENOMIC DNA]</scope>
    <source>
        <strain evidence="4 5">11061_1 CR5-6</strain>
    </source>
</reference>
<feature type="region of interest" description="Disordered" evidence="2">
    <location>
        <begin position="198"/>
        <end position="222"/>
    </location>
</feature>
<feature type="compositionally biased region" description="Polar residues" evidence="2">
    <location>
        <begin position="293"/>
        <end position="319"/>
    </location>
</feature>
<evidence type="ECO:0000256" key="3">
    <source>
        <dbReference type="SAM" id="SignalP"/>
    </source>
</evidence>
<feature type="coiled-coil region" evidence="1">
    <location>
        <begin position="240"/>
        <end position="291"/>
    </location>
</feature>
<sequence length="348" mass="38459">MHVTCRPAVGVVFALLSFLLIRPRLPGPPLLGNHTSRSIFSALLATMIPPHQGWQSYHDIALQPHNYIQPPPAAMPGLYPDYYMPAYAPVDSHKRALEELAGEGHAPKRIHLEQGSQGSVDLSRMEGITTTIASLYTVVSQLEETTREVVTLSQQRHEKYQEETAALKAENARLQAQIDEAKQRKFDLTASLQDILRSAQPQDADATDADPRSSSPAKDGKISHRYDELAAFASQALHQNRAILDELQTTRDERDRLQREFEHERATANRARRATEDNESLRANIAALRADRTTTPSCASATGYSSTRRGSASRWTRSRASGIGSGPSCCGPRGMVIRKDTCHPSRCS</sequence>
<dbReference type="EMBL" id="KN840658">
    <property type="protein sequence ID" value="KIP02706.1"/>
    <property type="molecule type" value="Genomic_DNA"/>
</dbReference>
<evidence type="ECO:0000313" key="4">
    <source>
        <dbReference type="EMBL" id="KIP02706.1"/>
    </source>
</evidence>
<dbReference type="Proteomes" id="UP000053257">
    <property type="component" value="Unassembled WGS sequence"/>
</dbReference>
<proteinExistence type="predicted"/>
<gene>
    <name evidence="4" type="ORF">PHLGIDRAFT_283698</name>
</gene>
<dbReference type="HOGENOM" id="CLU_797189_0_0_1"/>
<keyword evidence="3" id="KW-0732">Signal</keyword>
<feature type="region of interest" description="Disordered" evidence="2">
    <location>
        <begin position="292"/>
        <end position="330"/>
    </location>
</feature>
<feature type="signal peptide" evidence="3">
    <location>
        <begin position="1"/>
        <end position="26"/>
    </location>
</feature>
<accession>A0A0C3RRI1</accession>
<keyword evidence="1" id="KW-0175">Coiled coil</keyword>
<name>A0A0C3RRI1_PHLG1</name>